<evidence type="ECO:0000313" key="4">
    <source>
        <dbReference type="Proteomes" id="UP001203852"/>
    </source>
</evidence>
<feature type="region of interest" description="Disordered" evidence="1">
    <location>
        <begin position="1"/>
        <end position="21"/>
    </location>
</feature>
<dbReference type="Gene3D" id="3.40.640.10">
    <property type="entry name" value="Type I PLP-dependent aspartate aminotransferase-like (Major domain)"/>
    <property type="match status" value="1"/>
</dbReference>
<evidence type="ECO:0000256" key="1">
    <source>
        <dbReference type="SAM" id="MobiDB-lite"/>
    </source>
</evidence>
<dbReference type="GO" id="GO:0047536">
    <property type="term" value="F:2-aminoadipate transaminase activity"/>
    <property type="evidence" value="ECO:0007669"/>
    <property type="project" value="TreeGrafter"/>
</dbReference>
<feature type="domain" description="Aminotransferase class I/classII large" evidence="2">
    <location>
        <begin position="29"/>
        <end position="327"/>
    </location>
</feature>
<feature type="compositionally biased region" description="Polar residues" evidence="1">
    <location>
        <begin position="232"/>
        <end position="245"/>
    </location>
</feature>
<evidence type="ECO:0000259" key="2">
    <source>
        <dbReference type="Pfam" id="PF00155"/>
    </source>
</evidence>
<protein>
    <submittedName>
        <fullName evidence="3">Pyridoxal phosphate-dependent transferase</fullName>
    </submittedName>
</protein>
<sequence length="480" mass="52936">MQKSPSELPQPHIDLQKGWPTPRLLPSQPLRAAAEATLSNPKRATEAMLYGPNIGDPALRRGCAEWLSRLYRLQQPVTSERICITAGASGNLACIMAAFTDPVYTRRVWMVEPTYFLACTVFDDAGFLGRLVGCPEDEDGLDVELLRKRIEAVDREEEEKASGQASLYKRLPQYPRVYRHVIYLVPTFSNPSAKTYTRERREALVRLARDVNALIVTDDCYDFLSWTVDPSSTADSTQPVSNGATDLSAPTPPPRLVDVDRTLPGGDEEWGNAVSNGSFSKVMGPGLRCGWAEATPTFIARLNKVGATLSGGAPGQFSSTLIEHVLRTGALESHIQEVLIPTYRTRAARLRQVIEEYLGPLGVQIDTGRPYHVTRSSGGKDNGNNGHLEEQEIMGGFFLYIMFPLGILADEVAAVALKEYNLRFLAAGAMAVRGSKSTGGQLSRGARLCWAWEEEERQVEGVRRIAQVLKERFMDHKNGA</sequence>
<comment type="caution">
    <text evidence="3">The sequence shown here is derived from an EMBL/GenBank/DDBJ whole genome shotgun (WGS) entry which is preliminary data.</text>
</comment>
<dbReference type="Pfam" id="PF00155">
    <property type="entry name" value="Aminotran_1_2"/>
    <property type="match status" value="1"/>
</dbReference>
<dbReference type="Gene3D" id="3.90.1150.10">
    <property type="entry name" value="Aspartate Aminotransferase, domain 1"/>
    <property type="match status" value="1"/>
</dbReference>
<dbReference type="EMBL" id="MU404354">
    <property type="protein sequence ID" value="KAI1613445.1"/>
    <property type="molecule type" value="Genomic_DNA"/>
</dbReference>
<dbReference type="FunFam" id="3.40.640.10:FF:000080">
    <property type="entry name" value="Aminotransferase, putative"/>
    <property type="match status" value="1"/>
</dbReference>
<keyword evidence="3" id="KW-0808">Transferase</keyword>
<dbReference type="InterPro" id="IPR015421">
    <property type="entry name" value="PyrdxlP-dep_Trfase_major"/>
</dbReference>
<feature type="region of interest" description="Disordered" evidence="1">
    <location>
        <begin position="232"/>
        <end position="256"/>
    </location>
</feature>
<keyword evidence="4" id="KW-1185">Reference proteome</keyword>
<proteinExistence type="predicted"/>
<dbReference type="GO" id="GO:0030170">
    <property type="term" value="F:pyridoxal phosphate binding"/>
    <property type="evidence" value="ECO:0007669"/>
    <property type="project" value="InterPro"/>
</dbReference>
<accession>A0AAN6DYX7</accession>
<dbReference type="SUPFAM" id="SSF53383">
    <property type="entry name" value="PLP-dependent transferases"/>
    <property type="match status" value="1"/>
</dbReference>
<organism evidence="3 4">
    <name type="scientific">Exophiala viscosa</name>
    <dbReference type="NCBI Taxonomy" id="2486360"/>
    <lineage>
        <taxon>Eukaryota</taxon>
        <taxon>Fungi</taxon>
        <taxon>Dikarya</taxon>
        <taxon>Ascomycota</taxon>
        <taxon>Pezizomycotina</taxon>
        <taxon>Eurotiomycetes</taxon>
        <taxon>Chaetothyriomycetidae</taxon>
        <taxon>Chaetothyriales</taxon>
        <taxon>Herpotrichiellaceae</taxon>
        <taxon>Exophiala</taxon>
    </lineage>
</organism>
<reference evidence="3" key="1">
    <citation type="journal article" date="2022" name="bioRxiv">
        <title>Deciphering the potential niche of two novel black yeast fungi from a biological soil crust based on their genomes, phenotypes, and melanin regulation.</title>
        <authorList>
            <consortium name="DOE Joint Genome Institute"/>
            <person name="Carr E.C."/>
            <person name="Barton Q."/>
            <person name="Grambo S."/>
            <person name="Sullivan M."/>
            <person name="Renfro C.M."/>
            <person name="Kuo A."/>
            <person name="Pangilinan J."/>
            <person name="Lipzen A."/>
            <person name="Keymanesh K."/>
            <person name="Savage E."/>
            <person name="Barry K."/>
            <person name="Grigoriev I.V."/>
            <person name="Riekhof W.R."/>
            <person name="Harris S.S."/>
        </authorList>
    </citation>
    <scope>NUCLEOTIDE SEQUENCE</scope>
    <source>
        <strain evidence="3">JF 03-4F</strain>
    </source>
</reference>
<dbReference type="CDD" id="cd00609">
    <property type="entry name" value="AAT_like"/>
    <property type="match status" value="1"/>
</dbReference>
<gene>
    <name evidence="3" type="ORF">EDD36DRAFT_452558</name>
</gene>
<dbReference type="AlphaFoldDB" id="A0AAN6DYX7"/>
<dbReference type="Proteomes" id="UP001203852">
    <property type="component" value="Unassembled WGS sequence"/>
</dbReference>
<name>A0AAN6DYX7_9EURO</name>
<evidence type="ECO:0000313" key="3">
    <source>
        <dbReference type="EMBL" id="KAI1613445.1"/>
    </source>
</evidence>
<dbReference type="InterPro" id="IPR015424">
    <property type="entry name" value="PyrdxlP-dep_Trfase"/>
</dbReference>
<dbReference type="InterPro" id="IPR004839">
    <property type="entry name" value="Aminotransferase_I/II_large"/>
</dbReference>
<dbReference type="PANTHER" id="PTHR42858">
    <property type="entry name" value="AMINOTRANSFERASE"/>
    <property type="match status" value="1"/>
</dbReference>
<dbReference type="InterPro" id="IPR015422">
    <property type="entry name" value="PyrdxlP-dep_Trfase_small"/>
</dbReference>
<dbReference type="PANTHER" id="PTHR42858:SF1">
    <property type="entry name" value="LD15494P"/>
    <property type="match status" value="1"/>
</dbReference>